<evidence type="ECO:0008006" key="5">
    <source>
        <dbReference type="Google" id="ProtNLM"/>
    </source>
</evidence>
<comment type="caution">
    <text evidence="3">The sequence shown here is derived from an EMBL/GenBank/DDBJ whole genome shotgun (WGS) entry which is preliminary data.</text>
</comment>
<protein>
    <recommendedName>
        <fullName evidence="5">Lipoprotein</fullName>
    </recommendedName>
</protein>
<organism evidence="3 4">
    <name type="scientific">Nocardioides malaquae</name>
    <dbReference type="NCBI Taxonomy" id="2773426"/>
    <lineage>
        <taxon>Bacteria</taxon>
        <taxon>Bacillati</taxon>
        <taxon>Actinomycetota</taxon>
        <taxon>Actinomycetes</taxon>
        <taxon>Propionibacteriales</taxon>
        <taxon>Nocardioidaceae</taxon>
        <taxon>Nocardioides</taxon>
    </lineage>
</organism>
<dbReference type="EMBL" id="JADCSA010000003">
    <property type="protein sequence ID" value="MBE7323980.1"/>
    <property type="molecule type" value="Genomic_DNA"/>
</dbReference>
<evidence type="ECO:0000256" key="2">
    <source>
        <dbReference type="SAM" id="SignalP"/>
    </source>
</evidence>
<keyword evidence="2" id="KW-0732">Signal</keyword>
<proteinExistence type="predicted"/>
<sequence>MTIFVGGRRALALTCVVALAASGCSRDAERGSDADPDGASTGATSSVSPTPTPGATAPRTPGGSSPTERNRGPGIPGTVPPEVVTEAEEGVDEYVSQVGDALGSPSTEEELTLAAVTGAALEELRNRVAEYEASGWRVVGEPRVVRHRVVRYRKGPESVVVRACIDNSDVRVVDSEGQTVPGSLPAKPRTLNVLTLVRAGEGWAVSEQRLAPQPDC</sequence>
<reference evidence="3 4" key="1">
    <citation type="submission" date="2020-10" db="EMBL/GenBank/DDBJ databases">
        <title>Nocardioides sp. isolated from sludge.</title>
        <authorList>
            <person name="Zhang X."/>
        </authorList>
    </citation>
    <scope>NUCLEOTIDE SEQUENCE [LARGE SCALE GENOMIC DNA]</scope>
    <source>
        <strain evidence="3 4">Y6</strain>
    </source>
</reference>
<feature type="region of interest" description="Disordered" evidence="1">
    <location>
        <begin position="24"/>
        <end position="81"/>
    </location>
</feature>
<accession>A0ABR9RQY1</accession>
<feature type="signal peptide" evidence="2">
    <location>
        <begin position="1"/>
        <end position="20"/>
    </location>
</feature>
<keyword evidence="4" id="KW-1185">Reference proteome</keyword>
<name>A0ABR9RQY1_9ACTN</name>
<dbReference type="RefSeq" id="WP_193637281.1">
    <property type="nucleotide sequence ID" value="NZ_JADCSA010000003.1"/>
</dbReference>
<feature type="compositionally biased region" description="Low complexity" evidence="1">
    <location>
        <begin position="38"/>
        <end position="64"/>
    </location>
</feature>
<feature type="compositionally biased region" description="Low complexity" evidence="1">
    <location>
        <begin position="72"/>
        <end position="81"/>
    </location>
</feature>
<gene>
    <name evidence="3" type="ORF">IEQ44_04865</name>
</gene>
<dbReference type="Proteomes" id="UP000756387">
    <property type="component" value="Unassembled WGS sequence"/>
</dbReference>
<evidence type="ECO:0000313" key="4">
    <source>
        <dbReference type="Proteomes" id="UP000756387"/>
    </source>
</evidence>
<evidence type="ECO:0000256" key="1">
    <source>
        <dbReference type="SAM" id="MobiDB-lite"/>
    </source>
</evidence>
<feature type="chain" id="PRO_5047446106" description="Lipoprotein" evidence="2">
    <location>
        <begin position="21"/>
        <end position="216"/>
    </location>
</feature>
<evidence type="ECO:0000313" key="3">
    <source>
        <dbReference type="EMBL" id="MBE7323980.1"/>
    </source>
</evidence>